<feature type="domain" description="SPOR" evidence="3">
    <location>
        <begin position="287"/>
        <end position="371"/>
    </location>
</feature>
<dbReference type="Gene3D" id="3.30.70.1070">
    <property type="entry name" value="Sporulation related repeat"/>
    <property type="match status" value="1"/>
</dbReference>
<feature type="transmembrane region" description="Helical" evidence="2">
    <location>
        <begin position="77"/>
        <end position="97"/>
    </location>
</feature>
<feature type="compositionally biased region" description="Low complexity" evidence="1">
    <location>
        <begin position="172"/>
        <end position="207"/>
    </location>
</feature>
<comment type="caution">
    <text evidence="4">The sequence shown here is derived from an EMBL/GenBank/DDBJ whole genome shotgun (WGS) entry which is preliminary data.</text>
</comment>
<dbReference type="InterPro" id="IPR007730">
    <property type="entry name" value="SPOR-like_dom"/>
</dbReference>
<keyword evidence="5" id="KW-1185">Reference proteome</keyword>
<dbReference type="RefSeq" id="WP_099210454.1">
    <property type="nucleotide sequence ID" value="NZ_BEWM01000001.1"/>
</dbReference>
<evidence type="ECO:0000259" key="3">
    <source>
        <dbReference type="PROSITE" id="PS51724"/>
    </source>
</evidence>
<proteinExistence type="predicted"/>
<evidence type="ECO:0000313" key="4">
    <source>
        <dbReference type="EMBL" id="GLQ62581.1"/>
    </source>
</evidence>
<dbReference type="Proteomes" id="UP001156614">
    <property type="component" value="Unassembled WGS sequence"/>
</dbReference>
<reference evidence="5" key="1">
    <citation type="journal article" date="2019" name="Int. J. Syst. Evol. Microbiol.">
        <title>The Global Catalogue of Microorganisms (GCM) 10K type strain sequencing project: providing services to taxonomists for standard genome sequencing and annotation.</title>
        <authorList>
            <consortium name="The Broad Institute Genomics Platform"/>
            <consortium name="The Broad Institute Genome Sequencing Center for Infectious Disease"/>
            <person name="Wu L."/>
            <person name="Ma J."/>
        </authorList>
    </citation>
    <scope>NUCLEOTIDE SEQUENCE [LARGE SCALE GENOMIC DNA]</scope>
    <source>
        <strain evidence="5">NBRC 3267</strain>
    </source>
</reference>
<evidence type="ECO:0000256" key="1">
    <source>
        <dbReference type="SAM" id="MobiDB-lite"/>
    </source>
</evidence>
<feature type="region of interest" description="Disordered" evidence="1">
    <location>
        <begin position="125"/>
        <end position="290"/>
    </location>
</feature>
<keyword evidence="2" id="KW-1133">Transmembrane helix</keyword>
<name>A0AAV5NDY1_9PROT</name>
<feature type="compositionally biased region" description="Pro residues" evidence="1">
    <location>
        <begin position="232"/>
        <end position="248"/>
    </location>
</feature>
<dbReference type="EMBL" id="BSNU01000002">
    <property type="protein sequence ID" value="GLQ62581.1"/>
    <property type="molecule type" value="Genomic_DNA"/>
</dbReference>
<evidence type="ECO:0000256" key="2">
    <source>
        <dbReference type="SAM" id="Phobius"/>
    </source>
</evidence>
<feature type="compositionally biased region" description="Low complexity" evidence="1">
    <location>
        <begin position="21"/>
        <end position="30"/>
    </location>
</feature>
<keyword evidence="2" id="KW-0812">Transmembrane</keyword>
<feature type="compositionally biased region" description="Pro residues" evidence="1">
    <location>
        <begin position="257"/>
        <end position="269"/>
    </location>
</feature>
<dbReference type="InterPro" id="IPR036680">
    <property type="entry name" value="SPOR-like_sf"/>
</dbReference>
<evidence type="ECO:0000313" key="5">
    <source>
        <dbReference type="Proteomes" id="UP001156614"/>
    </source>
</evidence>
<dbReference type="PROSITE" id="PS51724">
    <property type="entry name" value="SPOR"/>
    <property type="match status" value="1"/>
</dbReference>
<organism evidence="4 5">
    <name type="scientific">Gluconobacter cerinus</name>
    <dbReference type="NCBI Taxonomy" id="38307"/>
    <lineage>
        <taxon>Bacteria</taxon>
        <taxon>Pseudomonadati</taxon>
        <taxon>Pseudomonadota</taxon>
        <taxon>Alphaproteobacteria</taxon>
        <taxon>Acetobacterales</taxon>
        <taxon>Acetobacteraceae</taxon>
        <taxon>Gluconobacter</taxon>
    </lineage>
</organism>
<dbReference type="Pfam" id="PF05036">
    <property type="entry name" value="SPOR"/>
    <property type="match status" value="1"/>
</dbReference>
<protein>
    <recommendedName>
        <fullName evidence="3">SPOR domain-containing protein</fullName>
    </recommendedName>
</protein>
<sequence length="371" mass="37560">MSPDSENDRDFRDPGDYGAGPSSPRPSSAPRAERERLSNDYDDDAPPRRRAAAAPETASRAGGLASLLGSDPATRKLVGGAIGIGAVLLLAVGGWSLTGGHHGGIPIIGPPPGPVKDVPTDPGGMQIMGSDSGDTDLTGNGEAHLAPGPEQPDAKALARQYGVQPGTPPAAQPDKPAAPADATPPDGAAPAAPDAAAGQDKAVAEPSAVPPVAPESKDAASASADAETPEEAPAPKPVPAVKPQPKAPDAPVHKAVPPKPVQKPLPAPVAEPENAVPQQKTAAAPKAEAGGAREVQLAALDSEAAARKEWDTLRHQAPGLFAGHSPLFEKTAHGDKTFVRLRIGGFEDLKAARAYCVKLHAQSIACTPAQF</sequence>
<feature type="region of interest" description="Disordered" evidence="1">
    <location>
        <begin position="1"/>
        <end position="66"/>
    </location>
</feature>
<accession>A0AAV5NDY1</accession>
<gene>
    <name evidence="4" type="ORF">GCM10007867_14260</name>
</gene>
<feature type="compositionally biased region" description="Low complexity" evidence="1">
    <location>
        <begin position="270"/>
        <end position="290"/>
    </location>
</feature>
<dbReference type="AlphaFoldDB" id="A0AAV5NDY1"/>
<dbReference type="GO" id="GO:0042834">
    <property type="term" value="F:peptidoglycan binding"/>
    <property type="evidence" value="ECO:0007669"/>
    <property type="project" value="InterPro"/>
</dbReference>
<feature type="compositionally biased region" description="Basic and acidic residues" evidence="1">
    <location>
        <begin position="1"/>
        <end position="15"/>
    </location>
</feature>
<keyword evidence="2" id="KW-0472">Membrane</keyword>